<feature type="region of interest" description="Disordered" evidence="7">
    <location>
        <begin position="230"/>
        <end position="256"/>
    </location>
</feature>
<dbReference type="PROSITE" id="PS01187">
    <property type="entry name" value="EGF_CA"/>
    <property type="match status" value="1"/>
</dbReference>
<evidence type="ECO:0000256" key="6">
    <source>
        <dbReference type="SAM" id="Coils"/>
    </source>
</evidence>
<dbReference type="Proteomes" id="UP000000763">
    <property type="component" value="Chromosome 10"/>
</dbReference>
<dbReference type="InterPro" id="IPR018097">
    <property type="entry name" value="EGF_Ca-bd_CS"/>
</dbReference>
<keyword evidence="4" id="KW-0067">ATP-binding</keyword>
<evidence type="ECO:0000256" key="5">
    <source>
        <dbReference type="ARBA" id="ARBA00023157"/>
    </source>
</evidence>
<dbReference type="SMART" id="SM00179">
    <property type="entry name" value="EGF_CA"/>
    <property type="match status" value="2"/>
</dbReference>
<evidence type="ECO:0000256" key="3">
    <source>
        <dbReference type="ARBA" id="ARBA00022741"/>
    </source>
</evidence>
<dbReference type="FunFam" id="3.30.200.20:FF:000337">
    <property type="entry name" value="Wall-associated receptor kinase 3"/>
    <property type="match status" value="1"/>
</dbReference>
<dbReference type="GO" id="GO:0007166">
    <property type="term" value="P:cell surface receptor signaling pathway"/>
    <property type="evidence" value="ECO:0007669"/>
    <property type="project" value="InterPro"/>
</dbReference>
<proteinExistence type="predicted"/>
<dbReference type="InterPro" id="IPR000719">
    <property type="entry name" value="Prot_kinase_dom"/>
</dbReference>
<dbReference type="GO" id="GO:0005524">
    <property type="term" value="F:ATP binding"/>
    <property type="evidence" value="ECO:0007669"/>
    <property type="project" value="UniProtKB-KW"/>
</dbReference>
<keyword evidence="3" id="KW-0547">Nucleotide-binding</keyword>
<reference evidence="10" key="1">
    <citation type="journal article" date="2005" name="Nature">
        <title>The map-based sequence of the rice genome.</title>
        <authorList>
            <consortium name="International rice genome sequencing project (IRGSP)"/>
            <person name="Matsumoto T."/>
            <person name="Wu J."/>
            <person name="Kanamori H."/>
            <person name="Katayose Y."/>
            <person name="Fujisawa M."/>
            <person name="Namiki N."/>
            <person name="Mizuno H."/>
            <person name="Yamamoto K."/>
            <person name="Antonio B.A."/>
            <person name="Baba T."/>
            <person name="Sakata K."/>
            <person name="Nagamura Y."/>
            <person name="Aoki H."/>
            <person name="Arikawa K."/>
            <person name="Arita K."/>
            <person name="Bito T."/>
            <person name="Chiden Y."/>
            <person name="Fujitsuka N."/>
            <person name="Fukunaka R."/>
            <person name="Hamada M."/>
            <person name="Harada C."/>
            <person name="Hayashi A."/>
            <person name="Hijishita S."/>
            <person name="Honda M."/>
            <person name="Hosokawa S."/>
            <person name="Ichikawa Y."/>
            <person name="Idonuma A."/>
            <person name="Iijima M."/>
            <person name="Ikeda M."/>
            <person name="Ikeno M."/>
            <person name="Ito K."/>
            <person name="Ito S."/>
            <person name="Ito T."/>
            <person name="Ito Y."/>
            <person name="Ito Y."/>
            <person name="Iwabuchi A."/>
            <person name="Kamiya K."/>
            <person name="Karasawa W."/>
            <person name="Kurita K."/>
            <person name="Katagiri S."/>
            <person name="Kikuta A."/>
            <person name="Kobayashi H."/>
            <person name="Kobayashi N."/>
            <person name="Machita K."/>
            <person name="Maehara T."/>
            <person name="Masukawa M."/>
            <person name="Mizubayashi T."/>
            <person name="Mukai Y."/>
            <person name="Nagasaki H."/>
            <person name="Nagata Y."/>
            <person name="Naito S."/>
            <person name="Nakashima M."/>
            <person name="Nakama Y."/>
            <person name="Nakamichi Y."/>
            <person name="Nakamura M."/>
            <person name="Meguro A."/>
            <person name="Negishi M."/>
            <person name="Ohta I."/>
            <person name="Ohta T."/>
            <person name="Okamoto M."/>
            <person name="Ono N."/>
            <person name="Saji S."/>
            <person name="Sakaguchi M."/>
            <person name="Sakai K."/>
            <person name="Shibata M."/>
            <person name="Shimokawa T."/>
            <person name="Song J."/>
            <person name="Takazaki Y."/>
            <person name="Terasawa K."/>
            <person name="Tsugane M."/>
            <person name="Tsuji K."/>
            <person name="Ueda S."/>
            <person name="Waki K."/>
            <person name="Yamagata H."/>
            <person name="Yamamoto M."/>
            <person name="Yamamoto S."/>
            <person name="Yamane H."/>
            <person name="Yoshiki S."/>
            <person name="Yoshihara R."/>
            <person name="Yukawa K."/>
            <person name="Zhong H."/>
            <person name="Yano M."/>
            <person name="Yuan Q."/>
            <person name="Ouyang S."/>
            <person name="Liu J."/>
            <person name="Jones K.M."/>
            <person name="Gansberger K."/>
            <person name="Moffat K."/>
            <person name="Hill J."/>
            <person name="Bera J."/>
            <person name="Fadrosh D."/>
            <person name="Jin S."/>
            <person name="Johri S."/>
            <person name="Kim M."/>
            <person name="Overton L."/>
            <person name="Reardon M."/>
            <person name="Tsitrin T."/>
            <person name="Vuong H."/>
            <person name="Weaver B."/>
            <person name="Ciecko A."/>
            <person name="Tallon L."/>
            <person name="Jackson J."/>
            <person name="Pai G."/>
            <person name="Aken S.V."/>
            <person name="Utterback T."/>
            <person name="Reidmuller S."/>
            <person name="Feldblyum T."/>
            <person name="Hsiao J."/>
            <person name="Zismann V."/>
            <person name="Iobst S."/>
            <person name="de Vazeille A.R."/>
            <person name="Buell C.R."/>
            <person name="Ying K."/>
            <person name="Li Y."/>
            <person name="Lu T."/>
            <person name="Huang Y."/>
            <person name="Zhao Q."/>
            <person name="Feng Q."/>
            <person name="Zhang L."/>
            <person name="Zhu J."/>
            <person name="Weng Q."/>
            <person name="Mu J."/>
            <person name="Lu Y."/>
            <person name="Fan D."/>
            <person name="Liu Y."/>
            <person name="Guan J."/>
            <person name="Zhang Y."/>
            <person name="Yu S."/>
            <person name="Liu X."/>
            <person name="Zhang Y."/>
            <person name="Hong G."/>
            <person name="Han B."/>
            <person name="Choisne N."/>
            <person name="Demange N."/>
            <person name="Orjeda G."/>
            <person name="Samain S."/>
            <person name="Cattolico L."/>
            <person name="Pelletier E."/>
            <person name="Couloux A."/>
            <person name="Segurens B."/>
            <person name="Wincker P."/>
            <person name="D'Hont A."/>
            <person name="Scarpelli C."/>
            <person name="Weissenbach J."/>
            <person name="Salanoubat M."/>
            <person name="Quetier F."/>
            <person name="Yu Y."/>
            <person name="Kim H.R."/>
            <person name="Rambo T."/>
            <person name="Currie J."/>
            <person name="Collura K."/>
            <person name="Luo M."/>
            <person name="Yang T."/>
            <person name="Ammiraju J.S.S."/>
            <person name="Engler F."/>
            <person name="Soderlund C."/>
            <person name="Wing R.A."/>
            <person name="Palmer L.E."/>
            <person name="de la Bastide M."/>
            <person name="Spiegel L."/>
            <person name="Nascimento L."/>
            <person name="Zutavern T."/>
            <person name="O'Shaughnessy A."/>
            <person name="Dike S."/>
            <person name="Dedhia N."/>
            <person name="Preston R."/>
            <person name="Balija V."/>
            <person name="McCombie W.R."/>
            <person name="Chow T."/>
            <person name="Chen H."/>
            <person name="Chung M."/>
            <person name="Chen C."/>
            <person name="Shaw J."/>
            <person name="Wu H."/>
            <person name="Hsiao K."/>
            <person name="Chao Y."/>
            <person name="Chu M."/>
            <person name="Cheng C."/>
            <person name="Hour A."/>
            <person name="Lee P."/>
            <person name="Lin S."/>
            <person name="Lin Y."/>
            <person name="Liou J."/>
            <person name="Liu S."/>
            <person name="Hsing Y."/>
            <person name="Raghuvanshi S."/>
            <person name="Mohanty A."/>
            <person name="Bharti A.K."/>
            <person name="Gaur A."/>
            <person name="Gupta V."/>
            <person name="Kumar D."/>
            <person name="Ravi V."/>
            <person name="Vij S."/>
            <person name="Kapur A."/>
            <person name="Khurana P."/>
            <person name="Khurana P."/>
            <person name="Khurana J.P."/>
            <person name="Tyagi A.K."/>
            <person name="Gaikwad K."/>
            <person name="Singh A."/>
            <person name="Dalal V."/>
            <person name="Srivastava S."/>
            <person name="Dixit A."/>
            <person name="Pal A.K."/>
            <person name="Ghazi I.A."/>
            <person name="Yadav M."/>
            <person name="Pandit A."/>
            <person name="Bhargava A."/>
            <person name="Sureshbabu K."/>
            <person name="Batra K."/>
            <person name="Sharma T.R."/>
            <person name="Mohapatra T."/>
            <person name="Singh N.K."/>
            <person name="Messing J."/>
            <person name="Nelson A.B."/>
            <person name="Fuks G."/>
            <person name="Kavchok S."/>
            <person name="Keizer G."/>
            <person name="Linton E."/>
            <person name="Llaca V."/>
            <person name="Song R."/>
            <person name="Tanyolac B."/>
            <person name="Young S."/>
            <person name="Ho-Il K."/>
            <person name="Hahn J.H."/>
            <person name="Sangsakoo G."/>
            <person name="Vanavichit A."/>
            <person name="de Mattos Luiz.A.T."/>
            <person name="Zimmer P.D."/>
            <person name="Malone G."/>
            <person name="Dellagostin O."/>
            <person name="de Oliveira A.C."/>
            <person name="Bevan M."/>
            <person name="Bancroft I."/>
            <person name="Minx P."/>
            <person name="Cordum H."/>
            <person name="Wilson R."/>
            <person name="Cheng Z."/>
            <person name="Jin W."/>
            <person name="Jiang J."/>
            <person name="Leong S.A."/>
            <person name="Iwama H."/>
            <person name="Gojobori T."/>
            <person name="Itoh T."/>
            <person name="Niimura Y."/>
            <person name="Fujii Y."/>
            <person name="Habara T."/>
            <person name="Sakai H."/>
            <person name="Sato Y."/>
            <person name="Wilson G."/>
            <person name="Kumar K."/>
            <person name="McCouch S."/>
            <person name="Juretic N."/>
            <person name="Hoen D."/>
            <person name="Wright S."/>
            <person name="Bruskiewich R."/>
            <person name="Bureau T."/>
            <person name="Miyao A."/>
            <person name="Hirochika H."/>
            <person name="Nishikawa T."/>
            <person name="Kadowaki K."/>
            <person name="Sugiura M."/>
            <person name="Burr B."/>
            <person name="Sasaki T."/>
        </authorList>
    </citation>
    <scope>NUCLEOTIDE SEQUENCE [LARGE SCALE GENOMIC DNA]</scope>
    <source>
        <strain evidence="10">cv. Nipponbare</strain>
    </source>
</reference>
<feature type="domain" description="Protein kinase" evidence="8">
    <location>
        <begin position="788"/>
        <end position="853"/>
    </location>
</feature>
<feature type="coiled-coil region" evidence="6">
    <location>
        <begin position="9"/>
        <end position="43"/>
    </location>
</feature>
<dbReference type="InterPro" id="IPR001245">
    <property type="entry name" value="Ser-Thr/Tyr_kinase_cat_dom"/>
</dbReference>
<keyword evidence="1" id="KW-0418">Kinase</keyword>
<sequence>MTLEGIDLEVQAEAEMGTMRQNMNKLQDMLRQMQLQHQAYEAAKQVKPAPSAPHPTSTAMVTTQGFGHAAQPHAPPASAMYGQVYQAPLYVAKAAPTVTVQPAPYTFTMPVQPAVTQVQPAKHVEAQHAAIEASLTLQAQFQAFLQQLNQPHTISKPTPSANAVGSKSRCPGATMRGGGEKRPPLSWVLKNHPIPPQFKYPPVAIYSRESDPSEFLSIYESAIEVAHGNDNTKAKAPMRSRKRSKTSSAFARRRRNNKEYIRHFSQARCQVQDITEASVINAASAGLLPSDLTRRIARKEPQTIERLFRIIDGHARGEEDTKRRLEIQADYDKAAASAAAAQAVMQAAEAMPLANRQVQPTKKVLPPRPSQAPMTCKKTRAERGKVRNAEGVLFLHQDPLIISAEIARFKVRRILVDGGSSAYVIFAEAYTRMGFLTLALSQALTLLHGFGGEAVQVLGQVHLAPAFGAGPNRHEQMILFGVIDISYNYNAIFGTATLNKFEAIAHHNYLKLKMPGPAGVIVVKGLQSLAVLGSETTVISREVDNVQAEDGERARIVPKPSPHGKVIKVQVDEAEPTKVVSLGGDISEEETNNILAVLKKNINIFVWGSNELGRNVEAYVDDIIVKSRKAFDHASGLQDTFDNLCSEKKPAGYACVSDSSECVNSTNGPGYYCKCKQGYEGNPYDKDQGCKDINECDVSNKKKYPCYGVCNNIPGDYECHCRVGYQWSGEGPKKQECSAKFPLAARLALVMHQKRKMNEYFKKNGGSVLQKVDNIKIFTKDELKKITKNNSEVLGQGSFGKVYKETLEDNTTVAVKTSIEVNEARKDDFTNEVIIQSQMMHNNIIKLLGCCHS</sequence>
<gene>
    <name evidence="9" type="primary">OSJNAa0028C16.4</name>
</gene>
<dbReference type="InterPro" id="IPR001881">
    <property type="entry name" value="EGF-like_Ca-bd_dom"/>
</dbReference>
<keyword evidence="5" id="KW-1015">Disulfide bond</keyword>
<evidence type="ECO:0000259" key="8">
    <source>
        <dbReference type="PROSITE" id="PS50011"/>
    </source>
</evidence>
<dbReference type="PROSITE" id="PS50011">
    <property type="entry name" value="PROTEIN_KINASE_DOM"/>
    <property type="match status" value="1"/>
</dbReference>
<keyword evidence="1" id="KW-0723">Serine/threonine-protein kinase</keyword>
<dbReference type="Pfam" id="PF07714">
    <property type="entry name" value="PK_Tyr_Ser-Thr"/>
    <property type="match status" value="1"/>
</dbReference>
<evidence type="ECO:0000313" key="9">
    <source>
        <dbReference type="EMBL" id="AAN04912.1"/>
    </source>
</evidence>
<dbReference type="SUPFAM" id="SSF57196">
    <property type="entry name" value="EGF/Laminin"/>
    <property type="match status" value="1"/>
</dbReference>
<dbReference type="GO" id="GO:0005509">
    <property type="term" value="F:calcium ion binding"/>
    <property type="evidence" value="ECO:0007669"/>
    <property type="project" value="InterPro"/>
</dbReference>
<dbReference type="CDD" id="cd00054">
    <property type="entry name" value="EGF_CA"/>
    <property type="match status" value="1"/>
</dbReference>
<dbReference type="PANTHER" id="PTHR27005:SF145">
    <property type="entry name" value="OS10G0142600 PROTEIN"/>
    <property type="match status" value="1"/>
</dbReference>
<reference evidence="10" key="2">
    <citation type="journal article" date="2008" name="Nucleic Acids Res.">
        <title>The rice annotation project database (RAP-DB): 2008 update.</title>
        <authorList>
            <consortium name="The rice annotation project (RAP)"/>
        </authorList>
    </citation>
    <scope>GENOME REANNOTATION</scope>
    <source>
        <strain evidence="10">cv. Nipponbare</strain>
    </source>
</reference>
<dbReference type="GO" id="GO:0004674">
    <property type="term" value="F:protein serine/threonine kinase activity"/>
    <property type="evidence" value="ECO:0007669"/>
    <property type="project" value="UniProtKB-KW"/>
</dbReference>
<protein>
    <submittedName>
        <fullName evidence="9">Polyprotein</fullName>
    </submittedName>
</protein>
<dbReference type="SMART" id="SM00181">
    <property type="entry name" value="EGF"/>
    <property type="match status" value="2"/>
</dbReference>
<dbReference type="PANTHER" id="PTHR27005">
    <property type="entry name" value="WALL-ASSOCIATED RECEPTOR KINASE-LIKE 21"/>
    <property type="match status" value="1"/>
</dbReference>
<dbReference type="InterPro" id="IPR000742">
    <property type="entry name" value="EGF"/>
</dbReference>
<feature type="compositionally biased region" description="Basic residues" evidence="7">
    <location>
        <begin position="236"/>
        <end position="256"/>
    </location>
</feature>
<dbReference type="Gene3D" id="3.30.200.20">
    <property type="entry name" value="Phosphorylase Kinase, domain 1"/>
    <property type="match status" value="1"/>
</dbReference>
<accession>Q8LLZ6</accession>
<evidence type="ECO:0000313" key="10">
    <source>
        <dbReference type="Proteomes" id="UP000000763"/>
    </source>
</evidence>
<keyword evidence="2" id="KW-0808">Transferase</keyword>
<dbReference type="AlphaFoldDB" id="Q8LLZ6"/>
<evidence type="ECO:0000256" key="4">
    <source>
        <dbReference type="ARBA" id="ARBA00022840"/>
    </source>
</evidence>
<evidence type="ECO:0000256" key="7">
    <source>
        <dbReference type="SAM" id="MobiDB-lite"/>
    </source>
</evidence>
<dbReference type="InterPro" id="IPR045274">
    <property type="entry name" value="WAK-like"/>
</dbReference>
<keyword evidence="6" id="KW-0175">Coiled coil</keyword>
<feature type="compositionally biased region" description="Polar residues" evidence="7">
    <location>
        <begin position="154"/>
        <end position="165"/>
    </location>
</feature>
<name>Q8LLZ6_ORYSJ</name>
<evidence type="ECO:0000256" key="1">
    <source>
        <dbReference type="ARBA" id="ARBA00022527"/>
    </source>
</evidence>
<feature type="region of interest" description="Disordered" evidence="7">
    <location>
        <begin position="154"/>
        <end position="184"/>
    </location>
</feature>
<dbReference type="InterPro" id="IPR011009">
    <property type="entry name" value="Kinase-like_dom_sf"/>
</dbReference>
<dbReference type="EMBL" id="AC131966">
    <property type="protein sequence ID" value="AAN04912.1"/>
    <property type="molecule type" value="Genomic_DNA"/>
</dbReference>
<organism evidence="9 10">
    <name type="scientific">Oryza sativa subsp. japonica</name>
    <name type="common">Rice</name>
    <dbReference type="NCBI Taxonomy" id="39947"/>
    <lineage>
        <taxon>Eukaryota</taxon>
        <taxon>Viridiplantae</taxon>
        <taxon>Streptophyta</taxon>
        <taxon>Embryophyta</taxon>
        <taxon>Tracheophyta</taxon>
        <taxon>Spermatophyta</taxon>
        <taxon>Magnoliopsida</taxon>
        <taxon>Liliopsida</taxon>
        <taxon>Poales</taxon>
        <taxon>Poaceae</taxon>
        <taxon>BOP clade</taxon>
        <taxon>Oryzoideae</taxon>
        <taxon>Oryzeae</taxon>
        <taxon>Oryzinae</taxon>
        <taxon>Oryza</taxon>
        <taxon>Oryza sativa</taxon>
    </lineage>
</organism>
<dbReference type="SUPFAM" id="SSF56112">
    <property type="entry name" value="Protein kinase-like (PK-like)"/>
    <property type="match status" value="1"/>
</dbReference>
<dbReference type="Gene3D" id="2.10.25.10">
    <property type="entry name" value="Laminin"/>
    <property type="match status" value="2"/>
</dbReference>
<evidence type="ECO:0000256" key="2">
    <source>
        <dbReference type="ARBA" id="ARBA00022679"/>
    </source>
</evidence>
<dbReference type="CDD" id="cd00303">
    <property type="entry name" value="retropepsin_like"/>
    <property type="match status" value="1"/>
</dbReference>